<comment type="caution">
    <text evidence="1">The sequence shown here is derived from an EMBL/GenBank/DDBJ whole genome shotgun (WGS) entry which is preliminary data.</text>
</comment>
<sequence>MVSPLVSASEQCDELGILLYEDMGCRPIHDKNNTCPSHFDCLGLKKSNNNCYFKGKAYKIGQQVDARLTSPSCNLGCFCEKKDDTSRFKCAILDCPEWFGANPKPDCYRKYSLGSCCAVRQLCRKLYYCYHPFFNATTGRHS</sequence>
<dbReference type="EMBL" id="JAPWTJ010001382">
    <property type="protein sequence ID" value="KAJ8972198.1"/>
    <property type="molecule type" value="Genomic_DNA"/>
</dbReference>
<gene>
    <name evidence="1" type="ORF">NQ317_011586</name>
</gene>
<evidence type="ECO:0008006" key="3">
    <source>
        <dbReference type="Google" id="ProtNLM"/>
    </source>
</evidence>
<name>A0ABQ9J3N4_9CUCU</name>
<dbReference type="Proteomes" id="UP001162164">
    <property type="component" value="Unassembled WGS sequence"/>
</dbReference>
<organism evidence="1 2">
    <name type="scientific">Molorchus minor</name>
    <dbReference type="NCBI Taxonomy" id="1323400"/>
    <lineage>
        <taxon>Eukaryota</taxon>
        <taxon>Metazoa</taxon>
        <taxon>Ecdysozoa</taxon>
        <taxon>Arthropoda</taxon>
        <taxon>Hexapoda</taxon>
        <taxon>Insecta</taxon>
        <taxon>Pterygota</taxon>
        <taxon>Neoptera</taxon>
        <taxon>Endopterygota</taxon>
        <taxon>Coleoptera</taxon>
        <taxon>Polyphaga</taxon>
        <taxon>Cucujiformia</taxon>
        <taxon>Chrysomeloidea</taxon>
        <taxon>Cerambycidae</taxon>
        <taxon>Lamiinae</taxon>
        <taxon>Monochamini</taxon>
        <taxon>Molorchus</taxon>
    </lineage>
</organism>
<keyword evidence="2" id="KW-1185">Reference proteome</keyword>
<evidence type="ECO:0000313" key="2">
    <source>
        <dbReference type="Proteomes" id="UP001162164"/>
    </source>
</evidence>
<evidence type="ECO:0000313" key="1">
    <source>
        <dbReference type="EMBL" id="KAJ8972198.1"/>
    </source>
</evidence>
<reference evidence="1" key="1">
    <citation type="journal article" date="2023" name="Insect Mol. Biol.">
        <title>Genome sequencing provides insights into the evolution of gene families encoding plant cell wall-degrading enzymes in longhorned beetles.</title>
        <authorList>
            <person name="Shin N.R."/>
            <person name="Okamura Y."/>
            <person name="Kirsch R."/>
            <person name="Pauchet Y."/>
        </authorList>
    </citation>
    <scope>NUCLEOTIDE SEQUENCE</scope>
    <source>
        <strain evidence="1">MMC_N1</strain>
    </source>
</reference>
<proteinExistence type="predicted"/>
<protein>
    <recommendedName>
        <fullName evidence="3">VWFC domain-containing protein</fullName>
    </recommendedName>
</protein>
<accession>A0ABQ9J3N4</accession>